<evidence type="ECO:0000313" key="1">
    <source>
        <dbReference type="EMBL" id="KAG0140332.1"/>
    </source>
</evidence>
<dbReference type="AlphaFoldDB" id="A0A9P6T5V8"/>
<protein>
    <submittedName>
        <fullName evidence="1">Uncharacterized protein</fullName>
    </submittedName>
</protein>
<evidence type="ECO:0000313" key="2">
    <source>
        <dbReference type="Proteomes" id="UP000886653"/>
    </source>
</evidence>
<name>A0A9P6T5V8_9BASI</name>
<accession>A0A9P6T5V8</accession>
<sequence length="67" mass="7664">MSRRIHESNTIQIEIGTPPPDESAIDYKVWRVGTYTPSSPADLPGEIFRSSRRFKRRFALEALARTS</sequence>
<proteinExistence type="predicted"/>
<comment type="caution">
    <text evidence="1">The sequence shown here is derived from an EMBL/GenBank/DDBJ whole genome shotgun (WGS) entry which is preliminary data.</text>
</comment>
<organism evidence="1 2">
    <name type="scientific">Cronartium quercuum f. sp. fusiforme G11</name>
    <dbReference type="NCBI Taxonomy" id="708437"/>
    <lineage>
        <taxon>Eukaryota</taxon>
        <taxon>Fungi</taxon>
        <taxon>Dikarya</taxon>
        <taxon>Basidiomycota</taxon>
        <taxon>Pucciniomycotina</taxon>
        <taxon>Pucciniomycetes</taxon>
        <taxon>Pucciniales</taxon>
        <taxon>Coleosporiaceae</taxon>
        <taxon>Cronartium</taxon>
    </lineage>
</organism>
<keyword evidence="2" id="KW-1185">Reference proteome</keyword>
<reference evidence="1" key="1">
    <citation type="submission" date="2013-11" db="EMBL/GenBank/DDBJ databases">
        <title>Genome sequence of the fusiform rust pathogen reveals effectors for host alternation and coevolution with pine.</title>
        <authorList>
            <consortium name="DOE Joint Genome Institute"/>
            <person name="Smith K."/>
            <person name="Pendleton A."/>
            <person name="Kubisiak T."/>
            <person name="Anderson C."/>
            <person name="Salamov A."/>
            <person name="Aerts A."/>
            <person name="Riley R."/>
            <person name="Clum A."/>
            <person name="Lindquist E."/>
            <person name="Ence D."/>
            <person name="Campbell M."/>
            <person name="Kronenberg Z."/>
            <person name="Feau N."/>
            <person name="Dhillon B."/>
            <person name="Hamelin R."/>
            <person name="Burleigh J."/>
            <person name="Smith J."/>
            <person name="Yandell M."/>
            <person name="Nelson C."/>
            <person name="Grigoriev I."/>
            <person name="Davis J."/>
        </authorList>
    </citation>
    <scope>NUCLEOTIDE SEQUENCE</scope>
    <source>
        <strain evidence="1">G11</strain>
    </source>
</reference>
<dbReference type="Proteomes" id="UP000886653">
    <property type="component" value="Unassembled WGS sequence"/>
</dbReference>
<dbReference type="EMBL" id="MU167452">
    <property type="protein sequence ID" value="KAG0140332.1"/>
    <property type="molecule type" value="Genomic_DNA"/>
</dbReference>
<gene>
    <name evidence="1" type="ORF">CROQUDRAFT_100239</name>
</gene>